<reference evidence="1" key="2">
    <citation type="submission" date="2018-05" db="EMBL/GenBank/DDBJ databases">
        <title>OmerRS3 (Oryza meridionalis Reference Sequence Version 3).</title>
        <authorList>
            <person name="Zhang J."/>
            <person name="Kudrna D."/>
            <person name="Lee S."/>
            <person name="Talag J."/>
            <person name="Welchert J."/>
            <person name="Wing R.A."/>
        </authorList>
    </citation>
    <scope>NUCLEOTIDE SEQUENCE [LARGE SCALE GENOMIC DNA]</scope>
    <source>
        <strain evidence="1">cv. OR44</strain>
    </source>
</reference>
<reference evidence="1" key="1">
    <citation type="submission" date="2015-04" db="UniProtKB">
        <authorList>
            <consortium name="EnsemblPlants"/>
        </authorList>
    </citation>
    <scope>IDENTIFICATION</scope>
</reference>
<dbReference type="Gramene" id="OMERI07G20370.1">
    <property type="protein sequence ID" value="OMERI07G20370.1"/>
    <property type="gene ID" value="OMERI07G20370"/>
</dbReference>
<proteinExistence type="predicted"/>
<dbReference type="EnsemblPlants" id="OMERI07G20370.1">
    <property type="protein sequence ID" value="OMERI07G20370.1"/>
    <property type="gene ID" value="OMERI07G20370"/>
</dbReference>
<organism evidence="1">
    <name type="scientific">Oryza meridionalis</name>
    <dbReference type="NCBI Taxonomy" id="40149"/>
    <lineage>
        <taxon>Eukaryota</taxon>
        <taxon>Viridiplantae</taxon>
        <taxon>Streptophyta</taxon>
        <taxon>Embryophyta</taxon>
        <taxon>Tracheophyta</taxon>
        <taxon>Spermatophyta</taxon>
        <taxon>Magnoliopsida</taxon>
        <taxon>Liliopsida</taxon>
        <taxon>Poales</taxon>
        <taxon>Poaceae</taxon>
        <taxon>BOP clade</taxon>
        <taxon>Oryzoideae</taxon>
        <taxon>Oryzeae</taxon>
        <taxon>Oryzinae</taxon>
        <taxon>Oryza</taxon>
    </lineage>
</organism>
<keyword evidence="2" id="KW-1185">Reference proteome</keyword>
<evidence type="ECO:0000313" key="1">
    <source>
        <dbReference type="EnsemblPlants" id="OMERI07G20370.1"/>
    </source>
</evidence>
<dbReference type="AlphaFoldDB" id="A0A0E0EF47"/>
<evidence type="ECO:0000313" key="2">
    <source>
        <dbReference type="Proteomes" id="UP000008021"/>
    </source>
</evidence>
<dbReference type="Proteomes" id="UP000008021">
    <property type="component" value="Chromosome 7"/>
</dbReference>
<sequence length="91" mass="9513">MAASFIIHVPHRSSSPTAASSNVHATSELVAGGRVLRRLDELAKHVLVVLYTDDDGEGIALYFLIYRRVRAGLLLPCAGAGAAGEELAVAG</sequence>
<accession>A0A0E0EF47</accession>
<protein>
    <submittedName>
        <fullName evidence="1">Uncharacterized protein</fullName>
    </submittedName>
</protein>
<dbReference type="HOGENOM" id="CLU_187948_0_0_1"/>
<name>A0A0E0EF47_9ORYZ</name>